<keyword evidence="2" id="KW-1185">Reference proteome</keyword>
<dbReference type="AlphaFoldDB" id="A0A9E6Y0H0"/>
<accession>A0A9E6Y0H0</accession>
<reference evidence="1" key="1">
    <citation type="journal article" date="2022" name="Int. J. Syst. Evol. Microbiol.">
        <title>Pseudomonas aegrilactucae sp. nov. and Pseudomonas morbosilactucae sp. nov., pathogens causing bacterial rot of lettuce in Japan.</title>
        <authorList>
            <person name="Sawada H."/>
            <person name="Fujikawa T."/>
            <person name="Satou M."/>
        </authorList>
    </citation>
    <scope>NUCLEOTIDE SEQUENCE</scope>
    <source>
        <strain evidence="1">0166_1</strain>
    </source>
</reference>
<proteinExistence type="predicted"/>
<evidence type="ECO:0000313" key="2">
    <source>
        <dbReference type="Proteomes" id="UP001162834"/>
    </source>
</evidence>
<evidence type="ECO:0000313" key="1">
    <source>
        <dbReference type="EMBL" id="UGS37161.1"/>
    </source>
</evidence>
<organism evidence="1 2">
    <name type="scientific">Capillimicrobium parvum</name>
    <dbReference type="NCBI Taxonomy" id="2884022"/>
    <lineage>
        <taxon>Bacteria</taxon>
        <taxon>Bacillati</taxon>
        <taxon>Actinomycetota</taxon>
        <taxon>Thermoleophilia</taxon>
        <taxon>Solirubrobacterales</taxon>
        <taxon>Capillimicrobiaceae</taxon>
        <taxon>Capillimicrobium</taxon>
    </lineage>
</organism>
<name>A0A9E6Y0H0_9ACTN</name>
<dbReference type="EMBL" id="CP087164">
    <property type="protein sequence ID" value="UGS37161.1"/>
    <property type="molecule type" value="Genomic_DNA"/>
</dbReference>
<protein>
    <submittedName>
        <fullName evidence="1">Uncharacterized protein</fullName>
    </submittedName>
</protein>
<dbReference type="RefSeq" id="WP_259311223.1">
    <property type="nucleotide sequence ID" value="NZ_CP087164.1"/>
</dbReference>
<dbReference type="Proteomes" id="UP001162834">
    <property type="component" value="Chromosome"/>
</dbReference>
<sequence>MFVELDTRSGDGLTVRLEWDRETGNTQIVVYDARRDDLIAFGVPAPNAADAFRHPFRYVP</sequence>
<dbReference type="KEGG" id="sbae:DSM104329_03576"/>
<gene>
    <name evidence="1" type="ORF">DSM104329_03576</name>
</gene>